<feature type="compositionally biased region" description="Basic and acidic residues" evidence="8">
    <location>
        <begin position="531"/>
        <end position="540"/>
    </location>
</feature>
<organism evidence="10 11">
    <name type="scientific">Penicillium daleae</name>
    <dbReference type="NCBI Taxonomy" id="63821"/>
    <lineage>
        <taxon>Eukaryota</taxon>
        <taxon>Fungi</taxon>
        <taxon>Dikarya</taxon>
        <taxon>Ascomycota</taxon>
        <taxon>Pezizomycotina</taxon>
        <taxon>Eurotiomycetes</taxon>
        <taxon>Eurotiomycetidae</taxon>
        <taxon>Eurotiales</taxon>
        <taxon>Aspergillaceae</taxon>
        <taxon>Penicillium</taxon>
    </lineage>
</organism>
<reference evidence="10" key="1">
    <citation type="submission" date="2022-12" db="EMBL/GenBank/DDBJ databases">
        <authorList>
            <person name="Petersen C."/>
        </authorList>
    </citation>
    <scope>NUCLEOTIDE SEQUENCE</scope>
    <source>
        <strain evidence="10">IBT 16125</strain>
    </source>
</reference>
<feature type="compositionally biased region" description="Polar residues" evidence="8">
    <location>
        <begin position="456"/>
        <end position="466"/>
    </location>
</feature>
<keyword evidence="11" id="KW-1185">Reference proteome</keyword>
<feature type="region of interest" description="Disordered" evidence="8">
    <location>
        <begin position="449"/>
        <end position="557"/>
    </location>
</feature>
<dbReference type="EMBL" id="JAPVEA010000008">
    <property type="protein sequence ID" value="KAJ5438934.1"/>
    <property type="molecule type" value="Genomic_DNA"/>
</dbReference>
<feature type="compositionally biased region" description="Basic and acidic residues" evidence="8">
    <location>
        <begin position="473"/>
        <end position="522"/>
    </location>
</feature>
<evidence type="ECO:0000256" key="7">
    <source>
        <dbReference type="ARBA" id="ARBA00023242"/>
    </source>
</evidence>
<dbReference type="Pfam" id="PF13919">
    <property type="entry name" value="ASXH"/>
    <property type="match status" value="1"/>
</dbReference>
<reference evidence="10" key="2">
    <citation type="journal article" date="2023" name="IMA Fungus">
        <title>Comparative genomic study of the Penicillium genus elucidates a diverse pangenome and 15 lateral gene transfer events.</title>
        <authorList>
            <person name="Petersen C."/>
            <person name="Sorensen T."/>
            <person name="Nielsen M.R."/>
            <person name="Sondergaard T.E."/>
            <person name="Sorensen J.L."/>
            <person name="Fitzpatrick D.A."/>
            <person name="Frisvad J.C."/>
            <person name="Nielsen K.L."/>
        </authorList>
    </citation>
    <scope>NUCLEOTIDE SEQUENCE</scope>
    <source>
        <strain evidence="10">IBT 16125</strain>
    </source>
</reference>
<dbReference type="GeneID" id="81603557"/>
<dbReference type="AlphaFoldDB" id="A0AAD6BXX9"/>
<feature type="compositionally biased region" description="Basic and acidic residues" evidence="8">
    <location>
        <begin position="295"/>
        <end position="326"/>
    </location>
</feature>
<keyword evidence="3" id="KW-0863">Zinc-finger</keyword>
<evidence type="ECO:0000256" key="4">
    <source>
        <dbReference type="ARBA" id="ARBA00022833"/>
    </source>
</evidence>
<evidence type="ECO:0000313" key="10">
    <source>
        <dbReference type="EMBL" id="KAJ5438934.1"/>
    </source>
</evidence>
<evidence type="ECO:0000259" key="9">
    <source>
        <dbReference type="PROSITE" id="PS51916"/>
    </source>
</evidence>
<feature type="compositionally biased region" description="Acidic residues" evidence="8">
    <location>
        <begin position="381"/>
        <end position="392"/>
    </location>
</feature>
<feature type="region of interest" description="Disordered" evidence="8">
    <location>
        <begin position="293"/>
        <end position="397"/>
    </location>
</feature>
<evidence type="ECO:0000256" key="8">
    <source>
        <dbReference type="SAM" id="MobiDB-lite"/>
    </source>
</evidence>
<evidence type="ECO:0000256" key="3">
    <source>
        <dbReference type="ARBA" id="ARBA00022771"/>
    </source>
</evidence>
<dbReference type="PROSITE" id="PS51916">
    <property type="entry name" value="DEUBAD"/>
    <property type="match status" value="1"/>
</dbReference>
<dbReference type="Proteomes" id="UP001213681">
    <property type="component" value="Unassembled WGS sequence"/>
</dbReference>
<keyword evidence="6" id="KW-0804">Transcription</keyword>
<evidence type="ECO:0000256" key="2">
    <source>
        <dbReference type="ARBA" id="ARBA00022723"/>
    </source>
</evidence>
<sequence>MSSPASSPAPSLPKRNPRKAAPRGKWSEELLLTSDKSVLIDADLVKLLARPEAWDILEEDEKREILALLPADTHPASELPPDSPSAKIPPLPESFVRYSNNWRDGIRQFQVDLQNGHFDPEWLREAENARRKREKGDFDSFKEREFEKFWGQKQRTGDSVMSGESSKVKLTQLIEAGVFLVGDVWRFCYVYGKGPDRVIIDKETRIHEINDRKLSFIIPTGQRVFLRSHAVTAEPKKEAYQDNDYDMEKSPKNEVIMTEASEPEPLKEDPPTNNKLEKMELQPMEGVHETYQSPKLEDTGAETKQEDFVNGEALKEPDDTQAKPHNENGTVQVVIVSPRQDPSDSEKGFKRPTPLPAAEPPAKRKRGRPRKIRPPSPAPEAEPEAEAILEPEPELKLQQESGVQVVIGDIATQRTEQLLQITLSGPSPVTRPLSSSNHDAMDLVEQKYERKGPMSSPLSPAQSILISSPLPEQPKELIDDSTEERREEHTIVPSEKLIERPSEEPTNEHAEQPMHEPTKEVIEECTEELAEEHNAEHTEAPAEEPTQPPSEVQTAADGPDEIIVPEISSPMVLVREILQIDGRRPDGRTANSWKEIRCYRKNQDMGSLFDVRQAWYLKQK</sequence>
<protein>
    <recommendedName>
        <fullName evidence="9">DEUBAD domain-containing protein</fullName>
    </recommendedName>
</protein>
<comment type="subcellular location">
    <subcellularLocation>
        <location evidence="1">Nucleus</location>
    </subcellularLocation>
</comment>
<keyword evidence="2" id="KW-0479">Metal-binding</keyword>
<feature type="domain" description="DEUBAD" evidence="9">
    <location>
        <begin position="35"/>
        <end position="155"/>
    </location>
</feature>
<keyword evidence="7" id="KW-0539">Nucleus</keyword>
<dbReference type="InterPro" id="IPR028020">
    <property type="entry name" value="ASX_DEUBAD_dom"/>
</dbReference>
<feature type="region of interest" description="Disordered" evidence="8">
    <location>
        <begin position="1"/>
        <end position="25"/>
    </location>
</feature>
<evidence type="ECO:0000313" key="11">
    <source>
        <dbReference type="Proteomes" id="UP001213681"/>
    </source>
</evidence>
<evidence type="ECO:0000256" key="6">
    <source>
        <dbReference type="ARBA" id="ARBA00023163"/>
    </source>
</evidence>
<evidence type="ECO:0000256" key="5">
    <source>
        <dbReference type="ARBA" id="ARBA00023015"/>
    </source>
</evidence>
<evidence type="ECO:0000256" key="1">
    <source>
        <dbReference type="ARBA" id="ARBA00004123"/>
    </source>
</evidence>
<name>A0AAD6BXX9_9EURO</name>
<dbReference type="InterPro" id="IPR044867">
    <property type="entry name" value="DEUBAD_dom"/>
</dbReference>
<dbReference type="GO" id="GO:0008270">
    <property type="term" value="F:zinc ion binding"/>
    <property type="evidence" value="ECO:0007669"/>
    <property type="project" value="UniProtKB-KW"/>
</dbReference>
<dbReference type="RefSeq" id="XP_056762163.1">
    <property type="nucleotide sequence ID" value="XM_056913314.1"/>
</dbReference>
<gene>
    <name evidence="10" type="ORF">N7458_009932</name>
</gene>
<proteinExistence type="predicted"/>
<dbReference type="GO" id="GO:0005634">
    <property type="term" value="C:nucleus"/>
    <property type="evidence" value="ECO:0007669"/>
    <property type="project" value="UniProtKB-SubCell"/>
</dbReference>
<comment type="caution">
    <text evidence="10">The sequence shown here is derived from an EMBL/GenBank/DDBJ whole genome shotgun (WGS) entry which is preliminary data.</text>
</comment>
<accession>A0AAD6BXX9</accession>
<keyword evidence="4" id="KW-0862">Zinc</keyword>
<keyword evidence="5" id="KW-0805">Transcription regulation</keyword>
<feature type="compositionally biased region" description="Basic residues" evidence="8">
    <location>
        <begin position="363"/>
        <end position="373"/>
    </location>
</feature>